<comment type="caution">
    <text evidence="2">The sequence shown here is derived from an EMBL/GenBank/DDBJ whole genome shotgun (WGS) entry which is preliminary data.</text>
</comment>
<feature type="domain" description="Sugar fermentation stimulation protein C-terminal" evidence="1">
    <location>
        <begin position="1"/>
        <end position="47"/>
    </location>
</feature>
<name>A0A060URX2_9PROT</name>
<dbReference type="RefSeq" id="WP_035193900.1">
    <property type="nucleotide sequence ID" value="NZ_CCCS020000045.1"/>
</dbReference>
<reference evidence="2" key="2">
    <citation type="submission" date="2014-07" db="EMBL/GenBank/DDBJ databases">
        <title>Initial genome analysis of the psychrotolerant acidophile Acidithiobacillus ferrivorans CF27: insights into iron and sulfur oxidation pathways and into biofilm formation.</title>
        <authorList>
            <person name="Talla E."/>
            <person name="Hedrich S."/>
            <person name="Mangenot S."/>
            <person name="Ji B."/>
            <person name="Johnson D.B."/>
            <person name="Barbe V."/>
            <person name="Bonnefoy V."/>
        </authorList>
    </citation>
    <scope>NUCLEOTIDE SEQUENCE [LARGE SCALE GENOMIC DNA]</scope>
    <source>
        <strain evidence="2">CF27</strain>
    </source>
</reference>
<protein>
    <submittedName>
        <fullName evidence="2">Sugar fermentation stimulation protein homolog</fullName>
    </submittedName>
</protein>
<reference evidence="2" key="1">
    <citation type="submission" date="2014-03" db="EMBL/GenBank/DDBJ databases">
        <authorList>
            <person name="Genoscope - CEA"/>
        </authorList>
    </citation>
    <scope>NUCLEOTIDE SEQUENCE [LARGE SCALE GENOMIC DNA]</scope>
    <source>
        <strain evidence="2">CF27</strain>
    </source>
</reference>
<gene>
    <name evidence="2" type="ORF">AFERRI_50001</name>
</gene>
<dbReference type="Pfam" id="PF03749">
    <property type="entry name" value="SfsA"/>
    <property type="match status" value="1"/>
</dbReference>
<accession>A0A060URX2</accession>
<dbReference type="AlphaFoldDB" id="A0A060URX2"/>
<sequence length="59" mass="6421">MFFLIGREDGQGFAPADAIHPAYGKALRRARADGVEILAYRTRVSPDKIAVSAAETLLF</sequence>
<evidence type="ECO:0000259" key="1">
    <source>
        <dbReference type="Pfam" id="PF03749"/>
    </source>
</evidence>
<dbReference type="EMBL" id="CCCS020000045">
    <property type="protein sequence ID" value="CDQ11036.1"/>
    <property type="molecule type" value="Genomic_DNA"/>
</dbReference>
<organism evidence="2">
    <name type="scientific">Acidithiobacillus ferrivorans</name>
    <dbReference type="NCBI Taxonomy" id="160808"/>
    <lineage>
        <taxon>Bacteria</taxon>
        <taxon>Pseudomonadati</taxon>
        <taxon>Pseudomonadota</taxon>
        <taxon>Acidithiobacillia</taxon>
        <taxon>Acidithiobacillales</taxon>
        <taxon>Acidithiobacillaceae</taxon>
        <taxon>Acidithiobacillus</taxon>
    </lineage>
</organism>
<proteinExistence type="predicted"/>
<evidence type="ECO:0000313" key="2">
    <source>
        <dbReference type="EMBL" id="CDQ11036.1"/>
    </source>
</evidence>
<dbReference type="InterPro" id="IPR040452">
    <property type="entry name" value="SfsA_C"/>
</dbReference>
<dbReference type="Gene3D" id="3.40.1350.60">
    <property type="match status" value="1"/>
</dbReference>